<reference evidence="1 2" key="1">
    <citation type="submission" date="2022-10" db="EMBL/GenBank/DDBJ databases">
        <title>The complete genomes of actinobacterial strains from the NBC collection.</title>
        <authorList>
            <person name="Joergensen T.S."/>
            <person name="Alvarez Arevalo M."/>
            <person name="Sterndorff E.B."/>
            <person name="Faurdal D."/>
            <person name="Vuksanovic O."/>
            <person name="Mourched A.-S."/>
            <person name="Charusanti P."/>
            <person name="Shaw S."/>
            <person name="Blin K."/>
            <person name="Weber T."/>
        </authorList>
    </citation>
    <scope>NUCLEOTIDE SEQUENCE [LARGE SCALE GENOMIC DNA]</scope>
    <source>
        <strain evidence="1 2">NBC 01792</strain>
    </source>
</reference>
<gene>
    <name evidence="1" type="ORF">OG849_01445</name>
</gene>
<accession>A0ABZ1EPI9</accession>
<proteinExistence type="predicted"/>
<keyword evidence="2" id="KW-1185">Reference proteome</keyword>
<dbReference type="Proteomes" id="UP001356428">
    <property type="component" value="Chromosome"/>
</dbReference>
<dbReference type="RefSeq" id="WP_326707354.1">
    <property type="nucleotide sequence ID" value="NZ_CP108861.1"/>
</dbReference>
<evidence type="ECO:0000313" key="1">
    <source>
        <dbReference type="EMBL" id="WSB05998.1"/>
    </source>
</evidence>
<organism evidence="1 2">
    <name type="scientific">Streptomyces cyaneofuscatus</name>
    <dbReference type="NCBI Taxonomy" id="66883"/>
    <lineage>
        <taxon>Bacteria</taxon>
        <taxon>Bacillati</taxon>
        <taxon>Actinomycetota</taxon>
        <taxon>Actinomycetes</taxon>
        <taxon>Kitasatosporales</taxon>
        <taxon>Streptomycetaceae</taxon>
        <taxon>Streptomyces</taxon>
    </lineage>
</organism>
<protein>
    <submittedName>
        <fullName evidence="1">Uncharacterized protein</fullName>
    </submittedName>
</protein>
<evidence type="ECO:0000313" key="2">
    <source>
        <dbReference type="Proteomes" id="UP001356428"/>
    </source>
</evidence>
<sequence length="297" mass="32067">MTPHIDEFLSRARLVSTPYTQADVDAAEARVLARFHAPAPTSAPAAVSSDPAPAPACEGAVAANEPTVIEAAQNLQNLCAAVVTHTTALPTLRTFLTPQLPEPPGARVLGCILQLAESEENARFWWQYAAGAGDPAASYCLYLHHRALGEHAPARWWHEQTELLQNTPSTDCPSTRCTEPGTKTDDVPYWVTTALNEVSATDADLLPTALRILNALRTGPAPVPATVGAVINYAPAAVGYVDDFDLPLTDPDFTDHIRTLIATHTTSSRIRNRLQPRPKASRPLIAAARRHRTWAWG</sequence>
<name>A0ABZ1EPI9_9ACTN</name>
<dbReference type="EMBL" id="CP109083">
    <property type="protein sequence ID" value="WSB05998.1"/>
    <property type="molecule type" value="Genomic_DNA"/>
</dbReference>